<organism evidence="1 2">
    <name type="scientific">Elysia crispata</name>
    <name type="common">lettuce slug</name>
    <dbReference type="NCBI Taxonomy" id="231223"/>
    <lineage>
        <taxon>Eukaryota</taxon>
        <taxon>Metazoa</taxon>
        <taxon>Spiralia</taxon>
        <taxon>Lophotrochozoa</taxon>
        <taxon>Mollusca</taxon>
        <taxon>Gastropoda</taxon>
        <taxon>Heterobranchia</taxon>
        <taxon>Euthyneura</taxon>
        <taxon>Panpulmonata</taxon>
        <taxon>Sacoglossa</taxon>
        <taxon>Placobranchoidea</taxon>
        <taxon>Plakobranchidae</taxon>
        <taxon>Elysia</taxon>
    </lineage>
</organism>
<evidence type="ECO:0000313" key="1">
    <source>
        <dbReference type="EMBL" id="KAK3750090.1"/>
    </source>
</evidence>
<accession>A0AAE0YLU7</accession>
<comment type="caution">
    <text evidence="1">The sequence shown here is derived from an EMBL/GenBank/DDBJ whole genome shotgun (WGS) entry which is preliminary data.</text>
</comment>
<proteinExistence type="predicted"/>
<gene>
    <name evidence="1" type="ORF">RRG08_060209</name>
</gene>
<keyword evidence="2" id="KW-1185">Reference proteome</keyword>
<dbReference type="AlphaFoldDB" id="A0AAE0YLU7"/>
<protein>
    <submittedName>
        <fullName evidence="1">Uncharacterized protein</fullName>
    </submittedName>
</protein>
<name>A0AAE0YLU7_9GAST</name>
<reference evidence="1" key="1">
    <citation type="journal article" date="2023" name="G3 (Bethesda)">
        <title>A reference genome for the long-term kleptoplast-retaining sea slug Elysia crispata morphotype clarki.</title>
        <authorList>
            <person name="Eastman K.E."/>
            <person name="Pendleton A.L."/>
            <person name="Shaikh M.A."/>
            <person name="Suttiyut T."/>
            <person name="Ogas R."/>
            <person name="Tomko P."/>
            <person name="Gavelis G."/>
            <person name="Widhalm J.R."/>
            <person name="Wisecaver J.H."/>
        </authorList>
    </citation>
    <scope>NUCLEOTIDE SEQUENCE</scope>
    <source>
        <strain evidence="1">ECLA1</strain>
    </source>
</reference>
<sequence>MNKTTSDKTAATSTYISASQLYVDLFLPSLGLRMTRLCFTFGDDPKSLHSSRLEKTDLLHLMEDLWSAACRATALRTSEIFHWI</sequence>
<evidence type="ECO:0000313" key="2">
    <source>
        <dbReference type="Proteomes" id="UP001283361"/>
    </source>
</evidence>
<dbReference type="EMBL" id="JAWDGP010005908">
    <property type="protein sequence ID" value="KAK3750090.1"/>
    <property type="molecule type" value="Genomic_DNA"/>
</dbReference>
<dbReference type="Proteomes" id="UP001283361">
    <property type="component" value="Unassembled WGS sequence"/>
</dbReference>